<dbReference type="EMBL" id="FNVA01000001">
    <property type="protein sequence ID" value="SEF51937.1"/>
    <property type="molecule type" value="Genomic_DNA"/>
</dbReference>
<evidence type="ECO:0000256" key="1">
    <source>
        <dbReference type="SAM" id="Phobius"/>
    </source>
</evidence>
<keyword evidence="1" id="KW-1133">Transmembrane helix</keyword>
<name>A0A1H5SQA0_9BACT</name>
<dbReference type="RefSeq" id="WP_146071968.1">
    <property type="nucleotide sequence ID" value="NZ_FNVA01000001.1"/>
</dbReference>
<sequence length="95" mass="10015">MLNAIQLDPDLPRQRRSVRSGIVYSVLAITAALFVVGRLPVLDALLASANTVMHSHNDQIVNAVLGVIPFGFVGVGSFGLVYKALGVLNKAGRSS</sequence>
<organism evidence="2 3">
    <name type="scientific">Bryocella elongata</name>
    <dbReference type="NCBI Taxonomy" id="863522"/>
    <lineage>
        <taxon>Bacteria</taxon>
        <taxon>Pseudomonadati</taxon>
        <taxon>Acidobacteriota</taxon>
        <taxon>Terriglobia</taxon>
        <taxon>Terriglobales</taxon>
        <taxon>Acidobacteriaceae</taxon>
        <taxon>Bryocella</taxon>
    </lineage>
</organism>
<feature type="transmembrane region" description="Helical" evidence="1">
    <location>
        <begin position="21"/>
        <end position="40"/>
    </location>
</feature>
<gene>
    <name evidence="2" type="ORF">SAMN05421819_0279</name>
</gene>
<dbReference type="AlphaFoldDB" id="A0A1H5SQA0"/>
<keyword evidence="1" id="KW-0472">Membrane</keyword>
<keyword evidence="3" id="KW-1185">Reference proteome</keyword>
<reference evidence="2 3" key="1">
    <citation type="submission" date="2016-10" db="EMBL/GenBank/DDBJ databases">
        <authorList>
            <person name="de Groot N.N."/>
        </authorList>
    </citation>
    <scope>NUCLEOTIDE SEQUENCE [LARGE SCALE GENOMIC DNA]</scope>
    <source>
        <strain evidence="2 3">DSM 22489</strain>
    </source>
</reference>
<protein>
    <submittedName>
        <fullName evidence="2">Uncharacterized protein</fullName>
    </submittedName>
</protein>
<evidence type="ECO:0000313" key="2">
    <source>
        <dbReference type="EMBL" id="SEF51937.1"/>
    </source>
</evidence>
<evidence type="ECO:0000313" key="3">
    <source>
        <dbReference type="Proteomes" id="UP000236728"/>
    </source>
</evidence>
<proteinExistence type="predicted"/>
<feature type="transmembrane region" description="Helical" evidence="1">
    <location>
        <begin position="60"/>
        <end position="85"/>
    </location>
</feature>
<keyword evidence="1" id="KW-0812">Transmembrane</keyword>
<dbReference type="Proteomes" id="UP000236728">
    <property type="component" value="Unassembled WGS sequence"/>
</dbReference>
<accession>A0A1H5SQA0</accession>